<proteinExistence type="predicted"/>
<organism evidence="2 3">
    <name type="scientific">Vanilla planifolia</name>
    <name type="common">Vanilla</name>
    <dbReference type="NCBI Taxonomy" id="51239"/>
    <lineage>
        <taxon>Eukaryota</taxon>
        <taxon>Viridiplantae</taxon>
        <taxon>Streptophyta</taxon>
        <taxon>Embryophyta</taxon>
        <taxon>Tracheophyta</taxon>
        <taxon>Spermatophyta</taxon>
        <taxon>Magnoliopsida</taxon>
        <taxon>Liliopsida</taxon>
        <taxon>Asparagales</taxon>
        <taxon>Orchidaceae</taxon>
        <taxon>Vanilloideae</taxon>
        <taxon>Vanilleae</taxon>
        <taxon>Vanilla</taxon>
    </lineage>
</organism>
<gene>
    <name evidence="2" type="ORF">HPP92_017993</name>
</gene>
<dbReference type="Pfam" id="PF02810">
    <property type="entry name" value="SEC-C"/>
    <property type="match status" value="1"/>
</dbReference>
<sequence length="205" mass="22707">MGSVRSFRSLLCYTQPSLVRSISSTRRLESLGWIDKVKGVFTGKSSSKSSAPAFSLTDFADQMEKARSMGLLKKFEVGRCSEATMTDAFKKQSLILRYLGTIDPTGETLLPSHKQEATKHCNCTMSEVEHILAKYTWAKEAQGKINKLKEEGKPLPNTYNEVQKLMGSTPLDVSRSNLSKNRKIGRNDPCSCGSGKKFKRCCGPP</sequence>
<dbReference type="EMBL" id="JADCNL010000009">
    <property type="protein sequence ID" value="KAG0466413.1"/>
    <property type="molecule type" value="Genomic_DNA"/>
</dbReference>
<dbReference type="PANTHER" id="PTHR36750">
    <property type="entry name" value="SEC-C MOTIF PROTEIN"/>
    <property type="match status" value="1"/>
</dbReference>
<evidence type="ECO:0000313" key="2">
    <source>
        <dbReference type="EMBL" id="KAG0466413.1"/>
    </source>
</evidence>
<dbReference type="InterPro" id="IPR004027">
    <property type="entry name" value="SEC_C_motif"/>
</dbReference>
<protein>
    <submittedName>
        <fullName evidence="2">Uncharacterized protein</fullName>
    </submittedName>
</protein>
<feature type="compositionally biased region" description="Basic residues" evidence="1">
    <location>
        <begin position="196"/>
        <end position="205"/>
    </location>
</feature>
<dbReference type="OrthoDB" id="1924069at2759"/>
<accession>A0A835QCM1</accession>
<keyword evidence="3" id="KW-1185">Reference proteome</keyword>
<dbReference type="SUPFAM" id="SSF103642">
    <property type="entry name" value="Sec-C motif"/>
    <property type="match status" value="1"/>
</dbReference>
<comment type="caution">
    <text evidence="2">The sequence shown here is derived from an EMBL/GenBank/DDBJ whole genome shotgun (WGS) entry which is preliminary data.</text>
</comment>
<evidence type="ECO:0000313" key="3">
    <source>
        <dbReference type="Proteomes" id="UP000636800"/>
    </source>
</evidence>
<dbReference type="Gene3D" id="3.10.450.50">
    <property type="match status" value="1"/>
</dbReference>
<dbReference type="AlphaFoldDB" id="A0A835QCM1"/>
<name>A0A835QCM1_VANPL</name>
<dbReference type="PANTHER" id="PTHR36750:SF1">
    <property type="entry name" value="SEC-C MOTIF PROTEIN"/>
    <property type="match status" value="1"/>
</dbReference>
<reference evidence="2 3" key="1">
    <citation type="journal article" date="2020" name="Nat. Food">
        <title>A phased Vanilla planifolia genome enables genetic improvement of flavour and production.</title>
        <authorList>
            <person name="Hasing T."/>
            <person name="Tang H."/>
            <person name="Brym M."/>
            <person name="Khazi F."/>
            <person name="Huang T."/>
            <person name="Chambers A.H."/>
        </authorList>
    </citation>
    <scope>NUCLEOTIDE SEQUENCE [LARGE SCALE GENOMIC DNA]</scope>
    <source>
        <tissue evidence="2">Leaf</tissue>
    </source>
</reference>
<evidence type="ECO:0000256" key="1">
    <source>
        <dbReference type="SAM" id="MobiDB-lite"/>
    </source>
</evidence>
<feature type="region of interest" description="Disordered" evidence="1">
    <location>
        <begin position="170"/>
        <end position="205"/>
    </location>
</feature>
<dbReference type="Proteomes" id="UP000636800">
    <property type="component" value="Unassembled WGS sequence"/>
</dbReference>